<dbReference type="PROSITE" id="PS50928">
    <property type="entry name" value="ABC_TM1"/>
    <property type="match status" value="1"/>
</dbReference>
<dbReference type="Gene3D" id="1.10.3720.10">
    <property type="entry name" value="MetI-like"/>
    <property type="match status" value="1"/>
</dbReference>
<feature type="transmembrane region" description="Helical" evidence="7">
    <location>
        <begin position="144"/>
        <end position="162"/>
    </location>
</feature>
<name>A0A3D9IJN1_9BACL</name>
<dbReference type="InterPro" id="IPR000515">
    <property type="entry name" value="MetI-like"/>
</dbReference>
<feature type="transmembrane region" description="Helical" evidence="7">
    <location>
        <begin position="245"/>
        <end position="264"/>
    </location>
</feature>
<evidence type="ECO:0000313" key="9">
    <source>
        <dbReference type="EMBL" id="RED61911.1"/>
    </source>
</evidence>
<dbReference type="Proteomes" id="UP000256977">
    <property type="component" value="Unassembled WGS sequence"/>
</dbReference>
<dbReference type="AlphaFoldDB" id="A0A3D9IJN1"/>
<dbReference type="InterPro" id="IPR035906">
    <property type="entry name" value="MetI-like_sf"/>
</dbReference>
<keyword evidence="3" id="KW-1003">Cell membrane</keyword>
<feature type="transmembrane region" description="Helical" evidence="7">
    <location>
        <begin position="111"/>
        <end position="132"/>
    </location>
</feature>
<feature type="transmembrane region" description="Helical" evidence="7">
    <location>
        <begin position="15"/>
        <end position="37"/>
    </location>
</feature>
<protein>
    <submittedName>
        <fullName evidence="9">Carbohydrate ABC transporter membrane protein 2 (CUT1 family)</fullName>
    </submittedName>
</protein>
<proteinExistence type="inferred from homology"/>
<dbReference type="PANTHER" id="PTHR43744:SF12">
    <property type="entry name" value="ABC TRANSPORTER PERMEASE PROTEIN MG189-RELATED"/>
    <property type="match status" value="1"/>
</dbReference>
<evidence type="ECO:0000256" key="7">
    <source>
        <dbReference type="RuleBase" id="RU363032"/>
    </source>
</evidence>
<keyword evidence="10" id="KW-1185">Reference proteome</keyword>
<dbReference type="CDD" id="cd06261">
    <property type="entry name" value="TM_PBP2"/>
    <property type="match status" value="1"/>
</dbReference>
<comment type="similarity">
    <text evidence="7">Belongs to the binding-protein-dependent transport system permease family.</text>
</comment>
<gene>
    <name evidence="9" type="ORF">DFP98_12819</name>
</gene>
<feature type="domain" description="ABC transmembrane type-1" evidence="8">
    <location>
        <begin position="76"/>
        <end position="266"/>
    </location>
</feature>
<dbReference type="EMBL" id="QRDZ01000028">
    <property type="protein sequence ID" value="RED61911.1"/>
    <property type="molecule type" value="Genomic_DNA"/>
</dbReference>
<evidence type="ECO:0000256" key="5">
    <source>
        <dbReference type="ARBA" id="ARBA00022989"/>
    </source>
</evidence>
<evidence type="ECO:0000256" key="3">
    <source>
        <dbReference type="ARBA" id="ARBA00022475"/>
    </source>
</evidence>
<evidence type="ECO:0000256" key="1">
    <source>
        <dbReference type="ARBA" id="ARBA00004651"/>
    </source>
</evidence>
<comment type="caution">
    <text evidence="9">The sequence shown here is derived from an EMBL/GenBank/DDBJ whole genome shotgun (WGS) entry which is preliminary data.</text>
</comment>
<dbReference type="GO" id="GO:0005886">
    <property type="term" value="C:plasma membrane"/>
    <property type="evidence" value="ECO:0007669"/>
    <property type="project" value="UniProtKB-SubCell"/>
</dbReference>
<keyword evidence="4 7" id="KW-0812">Transmembrane</keyword>
<feature type="transmembrane region" description="Helical" evidence="7">
    <location>
        <begin position="80"/>
        <end position="99"/>
    </location>
</feature>
<dbReference type="GO" id="GO:0055085">
    <property type="term" value="P:transmembrane transport"/>
    <property type="evidence" value="ECO:0007669"/>
    <property type="project" value="InterPro"/>
</dbReference>
<dbReference type="SUPFAM" id="SSF161098">
    <property type="entry name" value="MetI-like"/>
    <property type="match status" value="1"/>
</dbReference>
<evidence type="ECO:0000256" key="6">
    <source>
        <dbReference type="ARBA" id="ARBA00023136"/>
    </source>
</evidence>
<evidence type="ECO:0000259" key="8">
    <source>
        <dbReference type="PROSITE" id="PS50928"/>
    </source>
</evidence>
<keyword evidence="5 7" id="KW-1133">Transmembrane helix</keyword>
<organism evidence="9 10">
    <name type="scientific">Cohnella phaseoli</name>
    <dbReference type="NCBI Taxonomy" id="456490"/>
    <lineage>
        <taxon>Bacteria</taxon>
        <taxon>Bacillati</taxon>
        <taxon>Bacillota</taxon>
        <taxon>Bacilli</taxon>
        <taxon>Bacillales</taxon>
        <taxon>Paenibacillaceae</taxon>
        <taxon>Cohnella</taxon>
    </lineage>
</organism>
<evidence type="ECO:0000256" key="4">
    <source>
        <dbReference type="ARBA" id="ARBA00022692"/>
    </source>
</evidence>
<accession>A0A3D9IJN1</accession>
<keyword evidence="2 7" id="KW-0813">Transport</keyword>
<keyword evidence="6 7" id="KW-0472">Membrane</keyword>
<reference evidence="9 10" key="1">
    <citation type="submission" date="2018-07" db="EMBL/GenBank/DDBJ databases">
        <title>Genomic Encyclopedia of Type Strains, Phase III (KMG-III): the genomes of soil and plant-associated and newly described type strains.</title>
        <authorList>
            <person name="Whitman W."/>
        </authorList>
    </citation>
    <scope>NUCLEOTIDE SEQUENCE [LARGE SCALE GENOMIC DNA]</scope>
    <source>
        <strain evidence="9 10">CECT 7287</strain>
    </source>
</reference>
<sequence>MTSYTMSNRVKPKSLLIHAVMIVCCILFIFPFLWMALTSFKTPQEIFQWPPRMFPKEWSFSNYQEVLTAVPLLRMLLNSLFVAVAVTAGTLLFSSLAAYSFARLRFKGKDLLFSMYLGTMMVPLMVTLIPTFVIMRKLGMVDTYYALIVPGFFGNAFGTFLLRQFFMTIPRQLDEAARIDGCGYFGIYSRILMPLMKPALASLFIFTFMGVWNDFLWPLVVIQTESVKTITLGLASFQGLYTTKYHLLMAAAMISVLPVLVAYISSQRYFIEGITLTGLKG</sequence>
<evidence type="ECO:0000256" key="2">
    <source>
        <dbReference type="ARBA" id="ARBA00022448"/>
    </source>
</evidence>
<dbReference type="PANTHER" id="PTHR43744">
    <property type="entry name" value="ABC TRANSPORTER PERMEASE PROTEIN MG189-RELATED-RELATED"/>
    <property type="match status" value="1"/>
</dbReference>
<evidence type="ECO:0000313" key="10">
    <source>
        <dbReference type="Proteomes" id="UP000256977"/>
    </source>
</evidence>
<dbReference type="Pfam" id="PF00528">
    <property type="entry name" value="BPD_transp_1"/>
    <property type="match status" value="1"/>
</dbReference>
<dbReference type="RefSeq" id="WP_246016800.1">
    <property type="nucleotide sequence ID" value="NZ_QRDZ01000028.1"/>
</dbReference>
<comment type="subcellular location">
    <subcellularLocation>
        <location evidence="1 7">Cell membrane</location>
        <topology evidence="1 7">Multi-pass membrane protein</topology>
    </subcellularLocation>
</comment>